<name>A0A853FXY6_9BURK</name>
<dbReference type="RefSeq" id="WP_180154765.1">
    <property type="nucleotide sequence ID" value="NZ_JACCEM010000004.1"/>
</dbReference>
<evidence type="ECO:0000313" key="1">
    <source>
        <dbReference type="EMBL" id="NYT49473.1"/>
    </source>
</evidence>
<dbReference type="AlphaFoldDB" id="A0A853FXY6"/>
<gene>
    <name evidence="1" type="ORF">H0A72_09145</name>
</gene>
<organism evidence="1 2">
    <name type="scientific">Parapusillimonas granuli</name>
    <dbReference type="NCBI Taxonomy" id="380911"/>
    <lineage>
        <taxon>Bacteria</taxon>
        <taxon>Pseudomonadati</taxon>
        <taxon>Pseudomonadota</taxon>
        <taxon>Betaproteobacteria</taxon>
        <taxon>Burkholderiales</taxon>
        <taxon>Alcaligenaceae</taxon>
        <taxon>Parapusillimonas</taxon>
    </lineage>
</organism>
<evidence type="ECO:0008006" key="3">
    <source>
        <dbReference type="Google" id="ProtNLM"/>
    </source>
</evidence>
<protein>
    <recommendedName>
        <fullName evidence="3">FAD-binding protein</fullName>
    </recommendedName>
</protein>
<comment type="caution">
    <text evidence="1">The sequence shown here is derived from an EMBL/GenBank/DDBJ whole genome shotgun (WGS) entry which is preliminary data.</text>
</comment>
<accession>A0A853FXY6</accession>
<proteinExistence type="predicted"/>
<evidence type="ECO:0000313" key="2">
    <source>
        <dbReference type="Proteomes" id="UP000559809"/>
    </source>
</evidence>
<sequence>MQSSSRRAFLTGRRGAQTPWEAFCRAMRRAVEGSFFEFELPGAEHSARLIPKQATDVLHARKLCAEHGVLFALDGVPQAARLDEQPVLWVEPGRDLSACRRLEAGSSKWFVQPGCLLGELEAAGLAQFSDMPCHLSVAAWLADRTLCDWEAGATAKSGIVHASVLLADGASVSLGAFGERNTKPLQGARLQQLIPALFRLAAGPDAQACRLAGRWPARYRLDALLPAPGRVVNLAHLLLGHGGDLGWIEWVVIDEGLAEPLGEPPYSERYTPRRAEESGVGLQASELDAGVKSLFDPSFRLPFPGQDL</sequence>
<keyword evidence="2" id="KW-1185">Reference proteome</keyword>
<dbReference type="EMBL" id="JACCEM010000004">
    <property type="protein sequence ID" value="NYT49473.1"/>
    <property type="molecule type" value="Genomic_DNA"/>
</dbReference>
<reference evidence="1 2" key="1">
    <citation type="submission" date="2020-07" db="EMBL/GenBank/DDBJ databases">
        <title>Taxonomic revisions and descriptions of new bacterial species based on genomic comparisons in the high-G+C-content subgroup of the family Alcaligenaceae.</title>
        <authorList>
            <person name="Szabo A."/>
            <person name="Felfoldi T."/>
        </authorList>
    </citation>
    <scope>NUCLEOTIDE SEQUENCE [LARGE SCALE GENOMIC DNA]</scope>
    <source>
        <strain evidence="1 2">LMG 24012</strain>
    </source>
</reference>
<dbReference type="Proteomes" id="UP000559809">
    <property type="component" value="Unassembled WGS sequence"/>
</dbReference>